<evidence type="ECO:0000256" key="5">
    <source>
        <dbReference type="SAM" id="MobiDB-lite"/>
    </source>
</evidence>
<proteinExistence type="inferred from homology"/>
<dbReference type="Pfam" id="PF14368">
    <property type="entry name" value="LTP_2"/>
    <property type="match status" value="1"/>
</dbReference>
<dbReference type="Gene3D" id="1.10.110.10">
    <property type="entry name" value="Plant lipid-transfer and hydrophobic proteins"/>
    <property type="match status" value="1"/>
</dbReference>
<keyword evidence="4" id="KW-0325">Glycoprotein</keyword>
<keyword evidence="2 6" id="KW-0732">Signal</keyword>
<evidence type="ECO:0000313" key="9">
    <source>
        <dbReference type="Proteomes" id="UP000554482"/>
    </source>
</evidence>
<comment type="similarity">
    <text evidence="1">Belongs to the plant LTP family.</text>
</comment>
<feature type="chain" id="PRO_5029562854" evidence="6">
    <location>
        <begin position="25"/>
        <end position="189"/>
    </location>
</feature>
<accession>A0A7J6WPZ0</accession>
<protein>
    <submittedName>
        <fullName evidence="8">Non-specific lipid transfer protein gpi-anchored 1 like</fullName>
    </submittedName>
</protein>
<evidence type="ECO:0000256" key="4">
    <source>
        <dbReference type="ARBA" id="ARBA00023180"/>
    </source>
</evidence>
<comment type="caution">
    <text evidence="8">The sequence shown here is derived from an EMBL/GenBank/DDBJ whole genome shotgun (WGS) entry which is preliminary data.</text>
</comment>
<organism evidence="8 9">
    <name type="scientific">Thalictrum thalictroides</name>
    <name type="common">Rue-anemone</name>
    <name type="synonym">Anemone thalictroides</name>
    <dbReference type="NCBI Taxonomy" id="46969"/>
    <lineage>
        <taxon>Eukaryota</taxon>
        <taxon>Viridiplantae</taxon>
        <taxon>Streptophyta</taxon>
        <taxon>Embryophyta</taxon>
        <taxon>Tracheophyta</taxon>
        <taxon>Spermatophyta</taxon>
        <taxon>Magnoliopsida</taxon>
        <taxon>Ranunculales</taxon>
        <taxon>Ranunculaceae</taxon>
        <taxon>Thalictroideae</taxon>
        <taxon>Thalictrum</taxon>
    </lineage>
</organism>
<evidence type="ECO:0000256" key="1">
    <source>
        <dbReference type="ARBA" id="ARBA00009748"/>
    </source>
</evidence>
<feature type="signal peptide" evidence="6">
    <location>
        <begin position="1"/>
        <end position="24"/>
    </location>
</feature>
<dbReference type="EMBL" id="JABWDY010011980">
    <property type="protein sequence ID" value="KAF5199431.1"/>
    <property type="molecule type" value="Genomic_DNA"/>
</dbReference>
<evidence type="ECO:0000256" key="6">
    <source>
        <dbReference type="SAM" id="SignalP"/>
    </source>
</evidence>
<sequence>MRTQSSLVFFTLLLFCFLNGSVFCAAPPTVEAQCSNEFSKVGVCLSFATGKADSPTKDCCTKIEEIKDKNPVCLCFVIQQAHDGASSLKSMGLQEAKLLELPSACKLANASISECPKLLNLSPSSPDNAIFKDPSKSTPVAPASTSTPPTKKDSSMGFIHKPVLAFPIAITLATTTFIGVLNGSPLVSL</sequence>
<dbReference type="AlphaFoldDB" id="A0A7J6WPZ0"/>
<dbReference type="Proteomes" id="UP000554482">
    <property type="component" value="Unassembled WGS sequence"/>
</dbReference>
<evidence type="ECO:0000256" key="2">
    <source>
        <dbReference type="ARBA" id="ARBA00022729"/>
    </source>
</evidence>
<keyword evidence="3" id="KW-1015">Disulfide bond</keyword>
<feature type="compositionally biased region" description="Low complexity" evidence="5">
    <location>
        <begin position="136"/>
        <end position="149"/>
    </location>
</feature>
<feature type="domain" description="Bifunctional inhibitor/plant lipid transfer protein/seed storage helical" evidence="7">
    <location>
        <begin position="34"/>
        <end position="115"/>
    </location>
</feature>
<evidence type="ECO:0000313" key="8">
    <source>
        <dbReference type="EMBL" id="KAF5199431.1"/>
    </source>
</evidence>
<keyword evidence="9" id="KW-1185">Reference proteome</keyword>
<dbReference type="PANTHER" id="PTHR33044">
    <property type="entry name" value="BIFUNCTIONAL INHIBITOR/LIPID-TRANSFER PROTEIN/SEED STORAGE 2S ALBUMIN SUPERFAMILY PROTEIN-RELATED"/>
    <property type="match status" value="1"/>
</dbReference>
<name>A0A7J6WPZ0_THATH</name>
<dbReference type="InterPro" id="IPR016140">
    <property type="entry name" value="Bifunc_inhib/LTP/seed_store"/>
</dbReference>
<gene>
    <name evidence="8" type="ORF">FRX31_010982</name>
</gene>
<dbReference type="InterPro" id="IPR043325">
    <property type="entry name" value="LTSS"/>
</dbReference>
<dbReference type="InterPro" id="IPR036312">
    <property type="entry name" value="Bifun_inhib/LTP/seed_sf"/>
</dbReference>
<dbReference type="OrthoDB" id="1882492at2759"/>
<dbReference type="CDD" id="cd00010">
    <property type="entry name" value="AAI_LTSS"/>
    <property type="match status" value="1"/>
</dbReference>
<feature type="region of interest" description="Disordered" evidence="5">
    <location>
        <begin position="130"/>
        <end position="154"/>
    </location>
</feature>
<dbReference type="SMART" id="SM00499">
    <property type="entry name" value="AAI"/>
    <property type="match status" value="1"/>
</dbReference>
<evidence type="ECO:0000259" key="7">
    <source>
        <dbReference type="SMART" id="SM00499"/>
    </source>
</evidence>
<reference evidence="8 9" key="1">
    <citation type="submission" date="2020-06" db="EMBL/GenBank/DDBJ databases">
        <title>Transcriptomic and genomic resources for Thalictrum thalictroides and T. hernandezii: Facilitating candidate gene discovery in an emerging model plant lineage.</title>
        <authorList>
            <person name="Arias T."/>
            <person name="Riano-Pachon D.M."/>
            <person name="Di Stilio V.S."/>
        </authorList>
    </citation>
    <scope>NUCLEOTIDE SEQUENCE [LARGE SCALE GENOMIC DNA]</scope>
    <source>
        <strain evidence="9">cv. WT478/WT964</strain>
        <tissue evidence="8">Leaves</tissue>
    </source>
</reference>
<dbReference type="SUPFAM" id="SSF47699">
    <property type="entry name" value="Bifunctional inhibitor/lipid-transfer protein/seed storage 2S albumin"/>
    <property type="match status" value="1"/>
</dbReference>
<evidence type="ECO:0000256" key="3">
    <source>
        <dbReference type="ARBA" id="ARBA00023157"/>
    </source>
</evidence>